<keyword evidence="10" id="KW-1185">Reference proteome</keyword>
<keyword evidence="4 8" id="KW-0808">Transferase</keyword>
<proteinExistence type="inferred from homology"/>
<dbReference type="EC" id="2.4.1.-" evidence="8"/>
<evidence type="ECO:0000256" key="5">
    <source>
        <dbReference type="ARBA" id="ARBA00022692"/>
    </source>
</evidence>
<evidence type="ECO:0000256" key="8">
    <source>
        <dbReference type="RuleBase" id="RU366017"/>
    </source>
</evidence>
<dbReference type="InterPro" id="IPR008166">
    <property type="entry name" value="Glyco_transf_92"/>
</dbReference>
<accession>A0A835IT80</accession>
<keyword evidence="6 8" id="KW-1133">Transmembrane helix</keyword>
<dbReference type="GO" id="GO:0016020">
    <property type="term" value="C:membrane"/>
    <property type="evidence" value="ECO:0007669"/>
    <property type="project" value="UniProtKB-SubCell"/>
</dbReference>
<dbReference type="PANTHER" id="PTHR21461:SF16">
    <property type="entry name" value="GLYCOSYLTRANSFERASE FAMILY 92 PROTEIN RCOM_0530710"/>
    <property type="match status" value="1"/>
</dbReference>
<sequence>MQSDQQRRKRKQRFLKPPYFITSSYYYFVRCCILFLFLLFFLFFNGFTFESDFLFKSVLGVFRSTSVSLASSLELCPVRVEDWVLFPDHVLLLVSKRSRLSWLNLHGGLDCIYRQGWTNSSFEFGDSGKLVALPVLSVDEYNELQSIARCPLPPSNYSAMVQLRKRVIRRKDGVNNLVLVNQTVHSWEMLVYAAALDGETAVVFVKGLNLRPDRVSDPAQFSCHFDWNDSEKSGKYALNTNAVTAAQEIIRCSLPLSLKKYPTMAHGLGVSISIASHPGHRDVVGSRGRGEAIRYDPAIPSVAKIIHSEEQAKNKYELCACTMLWNQATSLREWIVYHAWLGVERWFIYDNNSNDGIEKVIEELNQEKFNVSRHVWPWIKSQEAGFSHCILKARRECKWVAFMDVDEFFYFPLPTANRLKKINLGYPGRHSLRSLVAKFSSSKQ</sequence>
<reference evidence="9 10" key="1">
    <citation type="submission" date="2020-10" db="EMBL/GenBank/DDBJ databases">
        <title>The Coptis chinensis genome and diversification of protoberbering-type alkaloids.</title>
        <authorList>
            <person name="Wang B."/>
            <person name="Shu S."/>
            <person name="Song C."/>
            <person name="Liu Y."/>
        </authorList>
    </citation>
    <scope>NUCLEOTIDE SEQUENCE [LARGE SCALE GENOMIC DNA]</scope>
    <source>
        <strain evidence="9">HL-2020</strain>
        <tissue evidence="9">Leaf</tissue>
    </source>
</reference>
<evidence type="ECO:0000256" key="1">
    <source>
        <dbReference type="ARBA" id="ARBA00004167"/>
    </source>
</evidence>
<comment type="subcellular location">
    <subcellularLocation>
        <location evidence="1">Membrane</location>
        <topology evidence="1">Single-pass membrane protein</topology>
    </subcellularLocation>
</comment>
<evidence type="ECO:0000313" key="9">
    <source>
        <dbReference type="EMBL" id="KAF9624680.1"/>
    </source>
</evidence>
<gene>
    <name evidence="9" type="ORF">IFM89_012973</name>
</gene>
<dbReference type="Pfam" id="PF01697">
    <property type="entry name" value="Glyco_transf_92"/>
    <property type="match status" value="1"/>
</dbReference>
<evidence type="ECO:0000256" key="7">
    <source>
        <dbReference type="ARBA" id="ARBA00023136"/>
    </source>
</evidence>
<keyword evidence="7 8" id="KW-0472">Membrane</keyword>
<dbReference type="Proteomes" id="UP000631114">
    <property type="component" value="Unassembled WGS sequence"/>
</dbReference>
<dbReference type="SUPFAM" id="SSF53448">
    <property type="entry name" value="Nucleotide-diphospho-sugar transferases"/>
    <property type="match status" value="1"/>
</dbReference>
<dbReference type="GO" id="GO:0016757">
    <property type="term" value="F:glycosyltransferase activity"/>
    <property type="evidence" value="ECO:0007669"/>
    <property type="project" value="UniProtKB-UniRule"/>
</dbReference>
<dbReference type="AlphaFoldDB" id="A0A835IT80"/>
<evidence type="ECO:0000256" key="6">
    <source>
        <dbReference type="ARBA" id="ARBA00022989"/>
    </source>
</evidence>
<name>A0A835IT80_9MAGN</name>
<evidence type="ECO:0000313" key="10">
    <source>
        <dbReference type="Proteomes" id="UP000631114"/>
    </source>
</evidence>
<organism evidence="9 10">
    <name type="scientific">Coptis chinensis</name>
    <dbReference type="NCBI Taxonomy" id="261450"/>
    <lineage>
        <taxon>Eukaryota</taxon>
        <taxon>Viridiplantae</taxon>
        <taxon>Streptophyta</taxon>
        <taxon>Embryophyta</taxon>
        <taxon>Tracheophyta</taxon>
        <taxon>Spermatophyta</taxon>
        <taxon>Magnoliopsida</taxon>
        <taxon>Ranunculales</taxon>
        <taxon>Ranunculaceae</taxon>
        <taxon>Coptidoideae</taxon>
        <taxon>Coptis</taxon>
    </lineage>
</organism>
<comment type="similarity">
    <text evidence="2 8">Belongs to the glycosyltransferase 92 family.</text>
</comment>
<evidence type="ECO:0000256" key="3">
    <source>
        <dbReference type="ARBA" id="ARBA00022676"/>
    </source>
</evidence>
<comment type="caution">
    <text evidence="9">The sequence shown here is derived from an EMBL/GenBank/DDBJ whole genome shotgun (WGS) entry which is preliminary data.</text>
</comment>
<keyword evidence="3 8" id="KW-0328">Glycosyltransferase</keyword>
<evidence type="ECO:0000256" key="2">
    <source>
        <dbReference type="ARBA" id="ARBA00007647"/>
    </source>
</evidence>
<evidence type="ECO:0000256" key="4">
    <source>
        <dbReference type="ARBA" id="ARBA00022679"/>
    </source>
</evidence>
<dbReference type="EMBL" id="JADFTS010000001">
    <property type="protein sequence ID" value="KAF9624680.1"/>
    <property type="molecule type" value="Genomic_DNA"/>
</dbReference>
<feature type="transmembrane region" description="Helical" evidence="8">
    <location>
        <begin position="20"/>
        <end position="44"/>
    </location>
</feature>
<keyword evidence="5 8" id="KW-0812">Transmembrane</keyword>
<dbReference type="InterPro" id="IPR029044">
    <property type="entry name" value="Nucleotide-diphossugar_trans"/>
</dbReference>
<protein>
    <recommendedName>
        <fullName evidence="8">Glycosyltransferase family 92 protein</fullName>
        <ecNumber evidence="8">2.4.1.-</ecNumber>
    </recommendedName>
</protein>
<dbReference type="GO" id="GO:0005737">
    <property type="term" value="C:cytoplasm"/>
    <property type="evidence" value="ECO:0007669"/>
    <property type="project" value="TreeGrafter"/>
</dbReference>
<dbReference type="PANTHER" id="PTHR21461">
    <property type="entry name" value="GLYCOSYLTRANSFERASE FAMILY 92 PROTEIN"/>
    <property type="match status" value="1"/>
</dbReference>
<dbReference type="OrthoDB" id="2526284at2759"/>